<evidence type="ECO:0000256" key="7">
    <source>
        <dbReference type="RuleBase" id="RU363032"/>
    </source>
</evidence>
<dbReference type="Proteomes" id="UP001241072">
    <property type="component" value="Unassembled WGS sequence"/>
</dbReference>
<evidence type="ECO:0000313" key="9">
    <source>
        <dbReference type="EMBL" id="MDO7882797.1"/>
    </source>
</evidence>
<evidence type="ECO:0000256" key="3">
    <source>
        <dbReference type="ARBA" id="ARBA00022475"/>
    </source>
</evidence>
<dbReference type="PANTHER" id="PTHR30151">
    <property type="entry name" value="ALKANE SULFONATE ABC TRANSPORTER-RELATED, MEMBRANE SUBUNIT"/>
    <property type="match status" value="1"/>
</dbReference>
<proteinExistence type="inferred from homology"/>
<organism evidence="9 10">
    <name type="scientific">Antiquaquibacter soli</name>
    <dbReference type="NCBI Taxonomy" id="3064523"/>
    <lineage>
        <taxon>Bacteria</taxon>
        <taxon>Bacillati</taxon>
        <taxon>Actinomycetota</taxon>
        <taxon>Actinomycetes</taxon>
        <taxon>Micrococcales</taxon>
        <taxon>Microbacteriaceae</taxon>
        <taxon>Antiquaquibacter</taxon>
    </lineage>
</organism>
<evidence type="ECO:0000256" key="4">
    <source>
        <dbReference type="ARBA" id="ARBA00022692"/>
    </source>
</evidence>
<evidence type="ECO:0000313" key="10">
    <source>
        <dbReference type="Proteomes" id="UP001241072"/>
    </source>
</evidence>
<keyword evidence="4 7" id="KW-0812">Transmembrane</keyword>
<gene>
    <name evidence="9" type="ORF">Q5716_11230</name>
</gene>
<feature type="transmembrane region" description="Helical" evidence="7">
    <location>
        <begin position="12"/>
        <end position="34"/>
    </location>
</feature>
<comment type="caution">
    <text evidence="9">The sequence shown here is derived from an EMBL/GenBank/DDBJ whole genome shotgun (WGS) entry which is preliminary data.</text>
</comment>
<dbReference type="InterPro" id="IPR000515">
    <property type="entry name" value="MetI-like"/>
</dbReference>
<dbReference type="EMBL" id="JAUQUB010000002">
    <property type="protein sequence ID" value="MDO7882797.1"/>
    <property type="molecule type" value="Genomic_DNA"/>
</dbReference>
<dbReference type="PROSITE" id="PS50928">
    <property type="entry name" value="ABC_TM1"/>
    <property type="match status" value="1"/>
</dbReference>
<keyword evidence="2 7" id="KW-0813">Transport</keyword>
<feature type="transmembrane region" description="Helical" evidence="7">
    <location>
        <begin position="183"/>
        <end position="205"/>
    </location>
</feature>
<dbReference type="Gene3D" id="1.10.3720.10">
    <property type="entry name" value="MetI-like"/>
    <property type="match status" value="1"/>
</dbReference>
<dbReference type="SUPFAM" id="SSF161098">
    <property type="entry name" value="MetI-like"/>
    <property type="match status" value="1"/>
</dbReference>
<keyword evidence="6 7" id="KW-0472">Membrane</keyword>
<evidence type="ECO:0000256" key="5">
    <source>
        <dbReference type="ARBA" id="ARBA00022989"/>
    </source>
</evidence>
<feature type="domain" description="ABC transmembrane type-1" evidence="8">
    <location>
        <begin position="64"/>
        <end position="248"/>
    </location>
</feature>
<feature type="transmembrane region" description="Helical" evidence="7">
    <location>
        <begin position="225"/>
        <end position="247"/>
    </location>
</feature>
<keyword evidence="5 7" id="KW-1133">Transmembrane helix</keyword>
<comment type="subcellular location">
    <subcellularLocation>
        <location evidence="1 7">Cell membrane</location>
        <topology evidence="1 7">Multi-pass membrane protein</topology>
    </subcellularLocation>
</comment>
<sequence>MSIGLPRIRRRVSMPAWLATAIVVLIVLAIWQLAVTVLGVSANVLPAPSLIAVDANWPLVLEAALNTTLATLAGFAVGNAVGLALAVLICASRTFSDIVYPIAVVVRAIPIVALAPFITLAFGRGPGATVVVAALIVFFPTLVNVILGLRSVPGETIELLKVMNASTVFGYLKVRIPFAMPSFVSALKISAPNAVLGVMTAEWIIGGTGLGRLVVQSWLGLDITTMWGAVLVSAVVASVLFSIVSLAERALLGWAVRT</sequence>
<comment type="similarity">
    <text evidence="7">Belongs to the binding-protein-dependent transport system permease family.</text>
</comment>
<evidence type="ECO:0000256" key="6">
    <source>
        <dbReference type="ARBA" id="ARBA00023136"/>
    </source>
</evidence>
<name>A0ABT9BP30_9MICO</name>
<evidence type="ECO:0000256" key="2">
    <source>
        <dbReference type="ARBA" id="ARBA00022448"/>
    </source>
</evidence>
<dbReference type="Pfam" id="PF00528">
    <property type="entry name" value="BPD_transp_1"/>
    <property type="match status" value="1"/>
</dbReference>
<evidence type="ECO:0000259" key="8">
    <source>
        <dbReference type="PROSITE" id="PS50928"/>
    </source>
</evidence>
<feature type="transmembrane region" description="Helical" evidence="7">
    <location>
        <begin position="128"/>
        <end position="149"/>
    </location>
</feature>
<dbReference type="RefSeq" id="WP_305003229.1">
    <property type="nucleotide sequence ID" value="NZ_JAUQUB010000002.1"/>
</dbReference>
<feature type="transmembrane region" description="Helical" evidence="7">
    <location>
        <begin position="69"/>
        <end position="91"/>
    </location>
</feature>
<accession>A0ABT9BP30</accession>
<keyword evidence="3" id="KW-1003">Cell membrane</keyword>
<evidence type="ECO:0000256" key="1">
    <source>
        <dbReference type="ARBA" id="ARBA00004651"/>
    </source>
</evidence>
<keyword evidence="10" id="KW-1185">Reference proteome</keyword>
<feature type="transmembrane region" description="Helical" evidence="7">
    <location>
        <begin position="98"/>
        <end position="122"/>
    </location>
</feature>
<dbReference type="PANTHER" id="PTHR30151:SF20">
    <property type="entry name" value="ABC TRANSPORTER PERMEASE PROTEIN HI_0355-RELATED"/>
    <property type="match status" value="1"/>
</dbReference>
<reference evidence="9 10" key="1">
    <citation type="submission" date="2023-07" db="EMBL/GenBank/DDBJ databases">
        <title>Protaetiibacter sp. nov WY-16 isolated from soil.</title>
        <authorList>
            <person name="Liu B."/>
            <person name="Wan Y."/>
        </authorList>
    </citation>
    <scope>NUCLEOTIDE SEQUENCE [LARGE SCALE GENOMIC DNA]</scope>
    <source>
        <strain evidence="9 10">WY-16</strain>
    </source>
</reference>
<protein>
    <submittedName>
        <fullName evidence="9">ABC transporter permease subunit</fullName>
    </submittedName>
</protein>
<dbReference type="InterPro" id="IPR035906">
    <property type="entry name" value="MetI-like_sf"/>
</dbReference>